<dbReference type="EMBL" id="BJUW01000015">
    <property type="protein sequence ID" value="GEK87545.1"/>
    <property type="molecule type" value="Genomic_DNA"/>
</dbReference>
<dbReference type="GO" id="GO:0016747">
    <property type="term" value="F:acyltransferase activity, transferring groups other than amino-acyl groups"/>
    <property type="evidence" value="ECO:0007669"/>
    <property type="project" value="InterPro"/>
</dbReference>
<dbReference type="SUPFAM" id="SSF55729">
    <property type="entry name" value="Acyl-CoA N-acyltransferases (Nat)"/>
    <property type="match status" value="1"/>
</dbReference>
<dbReference type="InterPro" id="IPR000182">
    <property type="entry name" value="GNAT_dom"/>
</dbReference>
<organism evidence="2 3">
    <name type="scientific">Microbacterium aerolatum</name>
    <dbReference type="NCBI Taxonomy" id="153731"/>
    <lineage>
        <taxon>Bacteria</taxon>
        <taxon>Bacillati</taxon>
        <taxon>Actinomycetota</taxon>
        <taxon>Actinomycetes</taxon>
        <taxon>Micrococcales</taxon>
        <taxon>Microbacteriaceae</taxon>
        <taxon>Microbacterium</taxon>
    </lineage>
</organism>
<dbReference type="Pfam" id="PF13302">
    <property type="entry name" value="Acetyltransf_3"/>
    <property type="match status" value="1"/>
</dbReference>
<evidence type="ECO:0000313" key="3">
    <source>
        <dbReference type="Proteomes" id="UP000321225"/>
    </source>
</evidence>
<name>A0A511AH88_9MICO</name>
<dbReference type="Proteomes" id="UP000321225">
    <property type="component" value="Unassembled WGS sequence"/>
</dbReference>
<dbReference type="Gene3D" id="3.40.630.30">
    <property type="match status" value="1"/>
</dbReference>
<keyword evidence="2" id="KW-0808">Transferase</keyword>
<dbReference type="OrthoDB" id="9795188at2"/>
<dbReference type="AlphaFoldDB" id="A0A511AH88"/>
<dbReference type="PANTHER" id="PTHR43792">
    <property type="entry name" value="GNAT FAMILY, PUTATIVE (AFU_ORTHOLOGUE AFUA_3G00765)-RELATED-RELATED"/>
    <property type="match status" value="1"/>
</dbReference>
<dbReference type="PROSITE" id="PS51186">
    <property type="entry name" value="GNAT"/>
    <property type="match status" value="1"/>
</dbReference>
<sequence length="191" mass="20971">MEPVTLRTARLELRMPTAVDAEAITDACQDPEIPRWTVVPSPYSIEDAQHFTGLVAKQWADGEECTWAIRRDEKLIGMIGLHDITGNAAGGQAEIGYWIARDARGEGFVTEAAGAVIDWGFAELGLARIEWRAVAGNMASARTARSLGFRYEGTLRQGHSSPRGRADAWVAGLLRTDDRFPAEWSVLDDTE</sequence>
<accession>A0A511AH88</accession>
<evidence type="ECO:0000259" key="1">
    <source>
        <dbReference type="PROSITE" id="PS51186"/>
    </source>
</evidence>
<protein>
    <submittedName>
        <fullName evidence="2">Acetyltransferase</fullName>
    </submittedName>
</protein>
<dbReference type="InterPro" id="IPR016181">
    <property type="entry name" value="Acyl_CoA_acyltransferase"/>
</dbReference>
<reference evidence="2 3" key="1">
    <citation type="submission" date="2019-07" db="EMBL/GenBank/DDBJ databases">
        <title>Whole genome shotgun sequence of Microbacterium aerolatum NBRC 103071.</title>
        <authorList>
            <person name="Hosoyama A."/>
            <person name="Uohara A."/>
            <person name="Ohji S."/>
            <person name="Ichikawa N."/>
        </authorList>
    </citation>
    <scope>NUCLEOTIDE SEQUENCE [LARGE SCALE GENOMIC DNA]</scope>
    <source>
        <strain evidence="2 3">NBRC 103071</strain>
    </source>
</reference>
<keyword evidence="3" id="KW-1185">Reference proteome</keyword>
<dbReference type="RefSeq" id="WP_147040288.1">
    <property type="nucleotide sequence ID" value="NZ_BJUW01000015.1"/>
</dbReference>
<dbReference type="InterPro" id="IPR051531">
    <property type="entry name" value="N-acetyltransferase"/>
</dbReference>
<comment type="caution">
    <text evidence="2">The sequence shown here is derived from an EMBL/GenBank/DDBJ whole genome shotgun (WGS) entry which is preliminary data.</text>
</comment>
<gene>
    <name evidence="2" type="ORF">MAE01_27210</name>
</gene>
<feature type="domain" description="N-acetyltransferase" evidence="1">
    <location>
        <begin position="11"/>
        <end position="176"/>
    </location>
</feature>
<evidence type="ECO:0000313" key="2">
    <source>
        <dbReference type="EMBL" id="GEK87545.1"/>
    </source>
</evidence>
<proteinExistence type="predicted"/>